<evidence type="ECO:0000313" key="4">
    <source>
        <dbReference type="EMBL" id="ABN65400.2"/>
    </source>
</evidence>
<sequence length="232" mass="26758">MVYYFTAEYGDSSELDDFGFGSASVQTATIYMGRDKVENDPLIKHSNPKNIWFHVDNYSSAHLYLQLSQEDLIAPKPFEKFVIEESLLAQLAQLTKANSIKANKLNNITVIYTPVENLHTDGSMDIGTVTFKNPKLVKRVKVVKKENAIVNKLNKTKTEISTEKFIEEQQSTVKDLERQRKNQARATDQLNKQFEEQKARNADPYGDLLNSDNIQHSSNEFRNENWTEEEFW</sequence>
<dbReference type="InterPro" id="IPR039730">
    <property type="entry name" value="Jlp2/Ccd25"/>
</dbReference>
<dbReference type="PANTHER" id="PTHR13049:SF2">
    <property type="entry name" value="COILED-COIL DOMAIN-CONTAINING PROTEIN 25"/>
    <property type="match status" value="1"/>
</dbReference>
<dbReference type="InParanoid" id="A3LRK6"/>
<comment type="similarity">
    <text evidence="1">Belongs to the CCDC25 family.</text>
</comment>
<dbReference type="EMBL" id="CP000497">
    <property type="protein sequence ID" value="ABN65400.2"/>
    <property type="molecule type" value="Genomic_DNA"/>
</dbReference>
<dbReference type="OrthoDB" id="200398at2759"/>
<feature type="domain" description="NFACT RNA-binding" evidence="3">
    <location>
        <begin position="24"/>
        <end position="133"/>
    </location>
</feature>
<dbReference type="FunCoup" id="A3LRK6">
    <property type="interactions" value="551"/>
</dbReference>
<dbReference type="Proteomes" id="UP000002258">
    <property type="component" value="Chromosome 3"/>
</dbReference>
<evidence type="ECO:0000313" key="5">
    <source>
        <dbReference type="Proteomes" id="UP000002258"/>
    </source>
</evidence>
<dbReference type="RefSeq" id="XP_001383429.2">
    <property type="nucleotide sequence ID" value="XM_001383392.1"/>
</dbReference>
<dbReference type="STRING" id="322104.A3LRK6"/>
<gene>
    <name evidence="4" type="ORF">PICST_57998</name>
</gene>
<dbReference type="eggNOG" id="KOG3272">
    <property type="taxonomic scope" value="Eukaryota"/>
</dbReference>
<name>A3LRK6_PICST</name>
<dbReference type="AlphaFoldDB" id="A3LRK6"/>
<keyword evidence="5" id="KW-1185">Reference proteome</keyword>
<dbReference type="Pfam" id="PF05670">
    <property type="entry name" value="NFACT-R_1"/>
    <property type="match status" value="1"/>
</dbReference>
<reference evidence="4 5" key="1">
    <citation type="journal article" date="2007" name="Nat. Biotechnol.">
        <title>Genome sequence of the lignocellulose-bioconverting and xylose-fermenting yeast Pichia stipitis.</title>
        <authorList>
            <person name="Jeffries T.W."/>
            <person name="Grigoriev I.V."/>
            <person name="Grimwood J."/>
            <person name="Laplaza J.M."/>
            <person name="Aerts A."/>
            <person name="Salamov A."/>
            <person name="Schmutz J."/>
            <person name="Lindquist E."/>
            <person name="Dehal P."/>
            <person name="Shapiro H."/>
            <person name="Jin Y.S."/>
            <person name="Passoth V."/>
            <person name="Richardson P.M."/>
        </authorList>
    </citation>
    <scope>NUCLEOTIDE SEQUENCE [LARGE SCALE GENOMIC DNA]</scope>
    <source>
        <strain evidence="5">ATCC 58785 / CBS 6054 / NBRC 10063 / NRRL Y-11545</strain>
    </source>
</reference>
<dbReference type="GeneID" id="4837752"/>
<evidence type="ECO:0000259" key="3">
    <source>
        <dbReference type="Pfam" id="PF05670"/>
    </source>
</evidence>
<dbReference type="OMA" id="YHDEKAV"/>
<protein>
    <recommendedName>
        <fullName evidence="3">NFACT RNA-binding domain-containing protein</fullName>
    </recommendedName>
</protein>
<organism evidence="4 5">
    <name type="scientific">Scheffersomyces stipitis (strain ATCC 58785 / CBS 6054 / NBRC 10063 / NRRL Y-11545)</name>
    <name type="common">Yeast</name>
    <name type="synonym">Pichia stipitis</name>
    <dbReference type="NCBI Taxonomy" id="322104"/>
    <lineage>
        <taxon>Eukaryota</taxon>
        <taxon>Fungi</taxon>
        <taxon>Dikarya</taxon>
        <taxon>Ascomycota</taxon>
        <taxon>Saccharomycotina</taxon>
        <taxon>Pichiomycetes</taxon>
        <taxon>Debaryomycetaceae</taxon>
        <taxon>Scheffersomyces</taxon>
    </lineage>
</organism>
<dbReference type="PANTHER" id="PTHR13049">
    <property type="entry name" value="DUF814-RELATED"/>
    <property type="match status" value="1"/>
</dbReference>
<proteinExistence type="inferred from homology"/>
<dbReference type="InterPro" id="IPR008532">
    <property type="entry name" value="NFACT_RNA-bd"/>
</dbReference>
<evidence type="ECO:0000256" key="1">
    <source>
        <dbReference type="ARBA" id="ARBA00008998"/>
    </source>
</evidence>
<feature type="region of interest" description="Disordered" evidence="2">
    <location>
        <begin position="195"/>
        <end position="232"/>
    </location>
</feature>
<dbReference type="KEGG" id="pic:PICST_57998"/>
<dbReference type="HOGENOM" id="CLU_076656_0_0_1"/>
<accession>A3LRK6</accession>
<evidence type="ECO:0000256" key="2">
    <source>
        <dbReference type="SAM" id="MobiDB-lite"/>
    </source>
</evidence>